<feature type="domain" description="Glycoside hydrolase 131 catalytic N-terminal" evidence="1">
    <location>
        <begin position="16"/>
        <end position="264"/>
    </location>
</feature>
<evidence type="ECO:0000313" key="2">
    <source>
        <dbReference type="EMBL" id="PLN83109.1"/>
    </source>
</evidence>
<sequence>MKPIFFLIPAVQAGTVIWNGIFNESSTVDQLDEWSWSNQVGAYQWYIHGSEKTNHYLEVSPDFKNPESKDAKGIRMTIVPTRHLSPLTLSRGYKQTNISTQDETASWNGQTMMRTELIPQTKSDLGSGTLFYHFSLQTREKNPPNAKIEHQIAFFESHFTELQYGGSEPTLRWMAGGESHWETDLKAGVWYNFAYEIDFSGQTVALWASEGAKPLARVGDDAVSASTETNSQDWHVGELRLDNGAAGGGVEDWFWSGVYVESGEITKEV</sequence>
<dbReference type="Pfam" id="PF18271">
    <property type="entry name" value="GH131_N"/>
    <property type="match status" value="1"/>
</dbReference>
<dbReference type="InterPro" id="IPR041524">
    <property type="entry name" value="GH131_N"/>
</dbReference>
<dbReference type="PANTHER" id="PTHR34612">
    <property type="entry name" value="GH131_N DOMAIN-CONTAINING PROTEIN"/>
    <property type="match status" value="1"/>
</dbReference>
<dbReference type="OrthoDB" id="120072at2759"/>
<dbReference type="Proteomes" id="UP000235023">
    <property type="component" value="Unassembled WGS sequence"/>
</dbReference>
<dbReference type="EMBL" id="KZ559521">
    <property type="protein sequence ID" value="PLN83109.1"/>
    <property type="molecule type" value="Genomic_DNA"/>
</dbReference>
<reference evidence="3" key="1">
    <citation type="submission" date="2017-12" db="EMBL/GenBank/DDBJ databases">
        <authorList>
            <consortium name="DOE Joint Genome Institute"/>
            <person name="Mondo S.J."/>
            <person name="Kjaerbolling I."/>
            <person name="Vesth T.C."/>
            <person name="Frisvad J.C."/>
            <person name="Nybo J.L."/>
            <person name="Theobald S."/>
            <person name="Kuo A."/>
            <person name="Bowyer P."/>
            <person name="Matsuda Y."/>
            <person name="Lyhne E.K."/>
            <person name="Kogle M.E."/>
            <person name="Clum A."/>
            <person name="Lipzen A."/>
            <person name="Salamov A."/>
            <person name="Ngan C.Y."/>
            <person name="Daum C."/>
            <person name="Chiniquy J."/>
            <person name="Barry K."/>
            <person name="LaButti K."/>
            <person name="Haridas S."/>
            <person name="Simmons B.A."/>
            <person name="Magnuson J.K."/>
            <person name="Mortensen U.H."/>
            <person name="Larsen T.O."/>
            <person name="Grigoriev I.V."/>
            <person name="Baker S.E."/>
            <person name="Andersen M.R."/>
            <person name="Nordberg H.P."/>
            <person name="Cantor M.N."/>
            <person name="Hua S.X."/>
        </authorList>
    </citation>
    <scope>NUCLEOTIDE SEQUENCE [LARGE SCALE GENOMIC DNA]</scope>
    <source>
        <strain evidence="3">IBT 19404</strain>
    </source>
</reference>
<proteinExistence type="predicted"/>
<evidence type="ECO:0000259" key="1">
    <source>
        <dbReference type="Pfam" id="PF18271"/>
    </source>
</evidence>
<dbReference type="Gene3D" id="2.60.120.1160">
    <property type="match status" value="1"/>
</dbReference>
<accession>A0A2J5I040</accession>
<protein>
    <recommendedName>
        <fullName evidence="1">Glycoside hydrolase 131 catalytic N-terminal domain-containing protein</fullName>
    </recommendedName>
</protein>
<organism evidence="2 3">
    <name type="scientific">Aspergillus taichungensis</name>
    <dbReference type="NCBI Taxonomy" id="482145"/>
    <lineage>
        <taxon>Eukaryota</taxon>
        <taxon>Fungi</taxon>
        <taxon>Dikarya</taxon>
        <taxon>Ascomycota</taxon>
        <taxon>Pezizomycotina</taxon>
        <taxon>Eurotiomycetes</taxon>
        <taxon>Eurotiomycetidae</taxon>
        <taxon>Eurotiales</taxon>
        <taxon>Aspergillaceae</taxon>
        <taxon>Aspergillus</taxon>
        <taxon>Aspergillus subgen. Circumdati</taxon>
    </lineage>
</organism>
<evidence type="ECO:0000313" key="3">
    <source>
        <dbReference type="Proteomes" id="UP000235023"/>
    </source>
</evidence>
<gene>
    <name evidence="2" type="ORF">BDW42DRAFT_165313</name>
</gene>
<keyword evidence="3" id="KW-1185">Reference proteome</keyword>
<dbReference type="AlphaFoldDB" id="A0A2J5I040"/>
<name>A0A2J5I040_9EURO</name>
<dbReference type="PANTHER" id="PTHR34612:SF6">
    <property type="entry name" value="GLYCOSIDE HYDROLASE 131 CATALYTIC N-TERMINAL DOMAIN-CONTAINING PROTEIN"/>
    <property type="match status" value="1"/>
</dbReference>